<feature type="transmembrane region" description="Helical" evidence="1">
    <location>
        <begin position="200"/>
        <end position="219"/>
    </location>
</feature>
<feature type="transmembrane region" description="Helical" evidence="1">
    <location>
        <begin position="6"/>
        <end position="23"/>
    </location>
</feature>
<feature type="transmembrane region" description="Helical" evidence="1">
    <location>
        <begin position="92"/>
        <end position="109"/>
    </location>
</feature>
<protein>
    <submittedName>
        <fullName evidence="2">Uncharacterized protein</fullName>
    </submittedName>
</protein>
<feature type="transmembrane region" description="Helical" evidence="1">
    <location>
        <begin position="231"/>
        <end position="254"/>
    </location>
</feature>
<feature type="transmembrane region" description="Helical" evidence="1">
    <location>
        <begin position="52"/>
        <end position="71"/>
    </location>
</feature>
<accession>A0A939HD60</accession>
<dbReference type="Proteomes" id="UP000664218">
    <property type="component" value="Unassembled WGS sequence"/>
</dbReference>
<proteinExistence type="predicted"/>
<keyword evidence="1" id="KW-0812">Transmembrane</keyword>
<name>A0A939HD60_9CLOT</name>
<comment type="caution">
    <text evidence="2">The sequence shown here is derived from an EMBL/GenBank/DDBJ whole genome shotgun (WGS) entry which is preliminary data.</text>
</comment>
<sequence length="291" mass="34221">MPLLSIFVSMAFYMLFLFLFLEYSREKQQFYKWFSIVAICSFPLWFLNIDSWFRWAKTISILIPLLFFNYIRISNDGHHKDRLMALKKKWPMWILYAILMLNIIEAMLQDMSGGYYYNALCGLILCITIPLPVKHWRVGGNDGKNTFSEILADLPLAWCLLYVTWNAAFVYGENIAYFASSLCILLVPQIWMLVTKRVDLWLMARVYTLAVHLLIRASYDIFTPVMDSTAWFSASFLNLWGMVNLALHAGYLFYWFKTYRNKDHVLKYSEKYYGFHEATRGTINDGSDQTA</sequence>
<keyword evidence="1" id="KW-0472">Membrane</keyword>
<reference evidence="2" key="1">
    <citation type="submission" date="2021-03" db="EMBL/GenBank/DDBJ databases">
        <title>Proteiniclasticum marinus sp. nov., isolated from tidal flat sediment.</title>
        <authorList>
            <person name="Namirimu T."/>
            <person name="Yang J.-A."/>
            <person name="Yang S.-H."/>
            <person name="Kim Y.-J."/>
            <person name="Kwon K.K."/>
        </authorList>
    </citation>
    <scope>NUCLEOTIDE SEQUENCE</scope>
    <source>
        <strain evidence="2">SCR006</strain>
    </source>
</reference>
<keyword evidence="1" id="KW-1133">Transmembrane helix</keyword>
<feature type="transmembrane region" description="Helical" evidence="1">
    <location>
        <begin position="30"/>
        <end position="46"/>
    </location>
</feature>
<dbReference type="EMBL" id="JAFNJU010000006">
    <property type="protein sequence ID" value="MBO1265118.1"/>
    <property type="molecule type" value="Genomic_DNA"/>
</dbReference>
<organism evidence="2 3">
    <name type="scientific">Proteiniclasticum aestuarii</name>
    <dbReference type="NCBI Taxonomy" id="2817862"/>
    <lineage>
        <taxon>Bacteria</taxon>
        <taxon>Bacillati</taxon>
        <taxon>Bacillota</taxon>
        <taxon>Clostridia</taxon>
        <taxon>Eubacteriales</taxon>
        <taxon>Clostridiaceae</taxon>
        <taxon>Proteiniclasticum</taxon>
    </lineage>
</organism>
<dbReference type="RefSeq" id="WP_207599643.1">
    <property type="nucleotide sequence ID" value="NZ_JAFNJU010000006.1"/>
</dbReference>
<feature type="transmembrane region" description="Helical" evidence="1">
    <location>
        <begin position="115"/>
        <end position="133"/>
    </location>
</feature>
<evidence type="ECO:0000313" key="3">
    <source>
        <dbReference type="Proteomes" id="UP000664218"/>
    </source>
</evidence>
<keyword evidence="3" id="KW-1185">Reference proteome</keyword>
<gene>
    <name evidence="2" type="ORF">J3A84_08780</name>
</gene>
<feature type="transmembrane region" description="Helical" evidence="1">
    <location>
        <begin position="175"/>
        <end position="193"/>
    </location>
</feature>
<evidence type="ECO:0000313" key="2">
    <source>
        <dbReference type="EMBL" id="MBO1265118.1"/>
    </source>
</evidence>
<dbReference type="AlphaFoldDB" id="A0A939HD60"/>
<evidence type="ECO:0000256" key="1">
    <source>
        <dbReference type="SAM" id="Phobius"/>
    </source>
</evidence>